<dbReference type="GO" id="GO:0016925">
    <property type="term" value="P:protein sumoylation"/>
    <property type="evidence" value="ECO:0000318"/>
    <property type="project" value="GO_Central"/>
</dbReference>
<dbReference type="InterPro" id="IPR004181">
    <property type="entry name" value="Znf_MIZ"/>
</dbReference>
<evidence type="ECO:0000313" key="18">
    <source>
        <dbReference type="WormBase" id="ZK1248.11"/>
    </source>
</evidence>
<keyword evidence="10" id="KW-0539">Nucleus</keyword>
<dbReference type="Bgee" id="WBGene00022881">
    <property type="expression patterns" value="Expressed in germ line (C elegans) and 4 other cell types or tissues"/>
</dbReference>
<keyword evidence="8" id="KW-0833">Ubl conjugation pathway</keyword>
<evidence type="ECO:0000313" key="17">
    <source>
        <dbReference type="Proteomes" id="UP000001940"/>
    </source>
</evidence>
<dbReference type="PANTHER" id="PTHR21330:SF1">
    <property type="entry name" value="E3 SUMO-PROTEIN LIGASE NSE2"/>
    <property type="match status" value="1"/>
</dbReference>
<dbReference type="PROSITE" id="PS51044">
    <property type="entry name" value="ZF_SP_RING"/>
    <property type="match status" value="1"/>
</dbReference>
<keyword evidence="7 13" id="KW-0863">Zinc-finger</keyword>
<evidence type="ECO:0000256" key="10">
    <source>
        <dbReference type="ARBA" id="ARBA00023242"/>
    </source>
</evidence>
<feature type="domain" description="SP-RING-type" evidence="15">
    <location>
        <begin position="121"/>
        <end position="201"/>
    </location>
</feature>
<keyword evidence="6" id="KW-0479">Metal-binding</keyword>
<dbReference type="GO" id="GO:0000724">
    <property type="term" value="P:double-strand break repair via homologous recombination"/>
    <property type="evidence" value="ECO:0000318"/>
    <property type="project" value="GO_Central"/>
</dbReference>
<dbReference type="Reactome" id="R-CEL-3108214">
    <property type="pathway name" value="SUMOylation of DNA damage response and repair proteins"/>
</dbReference>
<dbReference type="Pfam" id="PF11789">
    <property type="entry name" value="zf-Nse"/>
    <property type="match status" value="1"/>
</dbReference>
<dbReference type="GO" id="GO:0008270">
    <property type="term" value="F:zinc ion binding"/>
    <property type="evidence" value="ECO:0007669"/>
    <property type="project" value="UniProtKB-KW"/>
</dbReference>
<comment type="pathway">
    <text evidence="2">Protein modification; protein sumoylation.</text>
</comment>
<gene>
    <name evidence="16" type="ORF">CELE_ZK1248.11</name>
    <name evidence="16 18" type="ORF">ZK1248.11</name>
</gene>
<dbReference type="Proteomes" id="UP000001940">
    <property type="component" value="Chromosome II"/>
</dbReference>
<dbReference type="PANTHER" id="PTHR21330">
    <property type="entry name" value="E3 SUMO-PROTEIN LIGASE NSE2"/>
    <property type="match status" value="1"/>
</dbReference>
<dbReference type="OrthoDB" id="26899at2759"/>
<keyword evidence="5" id="KW-0808">Transferase</keyword>
<evidence type="ECO:0000256" key="12">
    <source>
        <dbReference type="ARBA" id="ARBA00032533"/>
    </source>
</evidence>
<name>Q23420_CAEEL</name>
<dbReference type="GO" id="GO:0005634">
    <property type="term" value="C:nucleus"/>
    <property type="evidence" value="ECO:0000318"/>
    <property type="project" value="GO_Central"/>
</dbReference>
<dbReference type="IntAct" id="Q23420">
    <property type="interactions" value="1"/>
</dbReference>
<dbReference type="PIR" id="T34492">
    <property type="entry name" value="T34492"/>
</dbReference>
<dbReference type="PaxDb" id="6239-ZK1248.11"/>
<evidence type="ECO:0000256" key="11">
    <source>
        <dbReference type="ARBA" id="ARBA00031731"/>
    </source>
</evidence>
<dbReference type="GO" id="GO:0016874">
    <property type="term" value="F:ligase activity"/>
    <property type="evidence" value="ECO:0007669"/>
    <property type="project" value="UniProtKB-KW"/>
</dbReference>
<dbReference type="AlphaFoldDB" id="Q23420"/>
<evidence type="ECO:0000256" key="13">
    <source>
        <dbReference type="PROSITE-ProRule" id="PRU00452"/>
    </source>
</evidence>
<dbReference type="SMR" id="Q23420"/>
<dbReference type="STRING" id="6239.ZK1248.11.1"/>
<keyword evidence="14" id="KW-0175">Coiled coil</keyword>
<dbReference type="GO" id="GO:0061665">
    <property type="term" value="F:SUMO ligase activity"/>
    <property type="evidence" value="ECO:0000318"/>
    <property type="project" value="GO_Central"/>
</dbReference>
<evidence type="ECO:0000256" key="2">
    <source>
        <dbReference type="ARBA" id="ARBA00004718"/>
    </source>
</evidence>
<comment type="subcellular location">
    <subcellularLocation>
        <location evidence="1">Nucleus</location>
    </subcellularLocation>
</comment>
<dbReference type="EMBL" id="BX284602">
    <property type="protein sequence ID" value="CCD72510.1"/>
    <property type="molecule type" value="Genomic_DNA"/>
</dbReference>
<dbReference type="InterPro" id="IPR013083">
    <property type="entry name" value="Znf_RING/FYVE/PHD"/>
</dbReference>
<dbReference type="InterPro" id="IPR026846">
    <property type="entry name" value="Nse2(Mms21)"/>
</dbReference>
<keyword evidence="16" id="KW-0436">Ligase</keyword>
<protein>
    <recommendedName>
        <fullName evidence="4">E3 SUMO-protein ligase NSE2</fullName>
    </recommendedName>
    <alternativeName>
        <fullName evidence="11">E3 SUMO-protein transferase NSE2</fullName>
    </alternativeName>
    <alternativeName>
        <fullName evidence="12">Non-structural maintenance of chromosomes element 2 homolog</fullName>
    </alternativeName>
</protein>
<evidence type="ECO:0000256" key="3">
    <source>
        <dbReference type="ARBA" id="ARBA00008212"/>
    </source>
</evidence>
<keyword evidence="9" id="KW-0862">Zinc</keyword>
<evidence type="ECO:0000256" key="9">
    <source>
        <dbReference type="ARBA" id="ARBA00022833"/>
    </source>
</evidence>
<evidence type="ECO:0000256" key="5">
    <source>
        <dbReference type="ARBA" id="ARBA00022679"/>
    </source>
</evidence>
<dbReference type="eggNOG" id="KOG2979">
    <property type="taxonomic scope" value="Eukaryota"/>
</dbReference>
<evidence type="ECO:0007829" key="19">
    <source>
        <dbReference type="PeptideAtlas" id="Q23420"/>
    </source>
</evidence>
<proteinExistence type="evidence at protein level"/>
<keyword evidence="17" id="KW-1185">Reference proteome</keyword>
<evidence type="ECO:0000256" key="14">
    <source>
        <dbReference type="SAM" id="Coils"/>
    </source>
</evidence>
<dbReference type="UniPathway" id="UPA00886"/>
<dbReference type="SUPFAM" id="SSF57850">
    <property type="entry name" value="RING/U-box"/>
    <property type="match status" value="1"/>
</dbReference>
<evidence type="ECO:0000259" key="15">
    <source>
        <dbReference type="PROSITE" id="PS51044"/>
    </source>
</evidence>
<dbReference type="WormBase" id="ZK1248.11">
    <property type="protein sequence ID" value="CE02895"/>
    <property type="gene ID" value="WBGene00022881"/>
</dbReference>
<feature type="coiled-coil region" evidence="14">
    <location>
        <begin position="83"/>
        <end position="131"/>
    </location>
</feature>
<dbReference type="AGR" id="WB:WBGene00022881"/>
<evidence type="ECO:0000256" key="1">
    <source>
        <dbReference type="ARBA" id="ARBA00004123"/>
    </source>
</evidence>
<accession>Q23420</accession>
<dbReference type="UCSC" id="ZK1248.11.1">
    <property type="organism name" value="c. elegans"/>
</dbReference>
<keyword evidence="19" id="KW-1267">Proteomics identification</keyword>
<dbReference type="GO" id="GO:0030915">
    <property type="term" value="C:Smc5-Smc6 complex"/>
    <property type="evidence" value="ECO:0000318"/>
    <property type="project" value="GO_Central"/>
</dbReference>
<reference evidence="16 17" key="1">
    <citation type="journal article" date="1998" name="Science">
        <title>Genome sequence of the nematode C. elegans: a platform for investigating biology.</title>
        <authorList>
            <consortium name="The C. elegans sequencing consortium"/>
            <person name="Sulson J.E."/>
            <person name="Waterston R."/>
        </authorList>
    </citation>
    <scope>NUCLEOTIDE SEQUENCE [LARGE SCALE GENOMIC DNA]</scope>
    <source>
        <strain evidence="16 17">Bristol N2</strain>
    </source>
</reference>
<dbReference type="Gene3D" id="3.30.40.10">
    <property type="entry name" value="Zinc/RING finger domain, C3HC4 (zinc finger)"/>
    <property type="match status" value="1"/>
</dbReference>
<dbReference type="FunCoup" id="Q23420">
    <property type="interactions" value="23"/>
</dbReference>
<organism evidence="16 17">
    <name type="scientific">Caenorhabditis elegans</name>
    <dbReference type="NCBI Taxonomy" id="6239"/>
    <lineage>
        <taxon>Eukaryota</taxon>
        <taxon>Metazoa</taxon>
        <taxon>Ecdysozoa</taxon>
        <taxon>Nematoda</taxon>
        <taxon>Chromadorea</taxon>
        <taxon>Rhabditida</taxon>
        <taxon>Rhabditina</taxon>
        <taxon>Rhabditomorpha</taxon>
        <taxon>Rhabditoidea</taxon>
        <taxon>Rhabditidae</taxon>
        <taxon>Peloderinae</taxon>
        <taxon>Caenorhabditis</taxon>
    </lineage>
</organism>
<evidence type="ECO:0000313" key="16">
    <source>
        <dbReference type="EMBL" id="CCD72510.1"/>
    </source>
</evidence>
<dbReference type="HOGENOM" id="CLU_1344312_0_0_1"/>
<comment type="similarity">
    <text evidence="3">Belongs to the NSE2 family.</text>
</comment>
<evidence type="ECO:0000256" key="4">
    <source>
        <dbReference type="ARBA" id="ARBA00020923"/>
    </source>
</evidence>
<evidence type="ECO:0000256" key="7">
    <source>
        <dbReference type="ARBA" id="ARBA00022771"/>
    </source>
</evidence>
<evidence type="ECO:0000256" key="6">
    <source>
        <dbReference type="ARBA" id="ARBA00022723"/>
    </source>
</evidence>
<evidence type="ECO:0000256" key="8">
    <source>
        <dbReference type="ARBA" id="ARBA00022786"/>
    </source>
</evidence>
<dbReference type="InParanoid" id="Q23420"/>
<sequence>MSTQLATSMEIIRKSLRKAAEDVLHINSKNAISNEVDSEEFKETLMKDAMKLMELETEGAQMQHIFEALHNDLKDGSDEVPNEKALEELYEKAKKTHKNVKGERQYFKDIIKSIRDESKNDENEMEVMQVQHSRKDPISKKDIVNPVISKNCGHVYDRDSIHEFAGKKRVIKCAMQGCSETINIGQLADYPDYWTNIKQQQ</sequence>
<dbReference type="PeptideAtlas" id="Q23420"/>
<dbReference type="OMA" id="MEVMQVQ"/>
<dbReference type="CDD" id="cd16651">
    <property type="entry name" value="SPL-RING_NSE2"/>
    <property type="match status" value="1"/>
</dbReference>